<sequence length="229" mass="26158">MGIFSRFADIVNANVNALLDKAEDPQKMIRLIIQEMEDTLVEVRTSSARALADKKELQRRIQAIESQGEDWQQKASLALQKGREDLARAALIEKQKLNDVALTLHEEFKLVEETIEKLAGEVAELERKLQETRARQQALVMRHKAAGTRRDVRRQLDTGKVDEALNKFEQYERRIDEMEAEADSYSLGRGKNLQDEFANLQAQDEIEKELARMKAISKAKNKAIATIAR</sequence>
<comment type="caution">
    <text evidence="3">The sequence shown here is derived from an EMBL/GenBank/DDBJ whole genome shotgun (WGS) entry which is preliminary data.</text>
</comment>
<dbReference type="GO" id="GO:0005829">
    <property type="term" value="C:cytosol"/>
    <property type="evidence" value="ECO:0007669"/>
    <property type="project" value="TreeGrafter"/>
</dbReference>
<organism evidence="3 4">
    <name type="scientific">Photobacterium aphoticum</name>
    <dbReference type="NCBI Taxonomy" id="754436"/>
    <lineage>
        <taxon>Bacteria</taxon>
        <taxon>Pseudomonadati</taxon>
        <taxon>Pseudomonadota</taxon>
        <taxon>Gammaproteobacteria</taxon>
        <taxon>Vibrionales</taxon>
        <taxon>Vibrionaceae</taxon>
        <taxon>Photobacterium</taxon>
    </lineage>
</organism>
<dbReference type="AlphaFoldDB" id="A0A090QSP4"/>
<feature type="coiled-coil region" evidence="2">
    <location>
        <begin position="108"/>
        <end position="188"/>
    </location>
</feature>
<keyword evidence="2" id="KW-0175">Coiled coil</keyword>
<dbReference type="GO" id="GO:0009271">
    <property type="term" value="P:phage shock"/>
    <property type="evidence" value="ECO:0007669"/>
    <property type="project" value="TreeGrafter"/>
</dbReference>
<proteinExistence type="inferred from homology"/>
<gene>
    <name evidence="3" type="ORF">JCM19237_4220</name>
</gene>
<dbReference type="InterPro" id="IPR014319">
    <property type="entry name" value="Phageshock_PspA"/>
</dbReference>
<reference evidence="3 4" key="1">
    <citation type="journal article" date="2014" name="Genome Announc.">
        <title>Draft Genome Sequences of Two Vibrionaceae Species, Vibrio ponticus C121 and Photobacterium aphoticum C119, Isolated as Coral Reef Microbiota.</title>
        <authorList>
            <person name="Al-saari N."/>
            <person name="Meirelles P.M."/>
            <person name="Mino S."/>
            <person name="Suda W."/>
            <person name="Oshima K."/>
            <person name="Hattori M."/>
            <person name="Ohkuma M."/>
            <person name="Thompson F.L."/>
            <person name="Gomez-Gil B."/>
            <person name="Sawabe T."/>
            <person name="Sawabe T."/>
        </authorList>
    </citation>
    <scope>NUCLEOTIDE SEQUENCE [LARGE SCALE GENOMIC DNA]</scope>
    <source>
        <strain evidence="3 4">JCM 19237</strain>
    </source>
</reference>
<dbReference type="PANTHER" id="PTHR31088:SF6">
    <property type="entry name" value="PHAGE SHOCK PROTEIN A"/>
    <property type="match status" value="1"/>
</dbReference>
<name>A0A090QSP4_9GAMM</name>
<evidence type="ECO:0000256" key="2">
    <source>
        <dbReference type="SAM" id="Coils"/>
    </source>
</evidence>
<evidence type="ECO:0000313" key="4">
    <source>
        <dbReference type="Proteomes" id="UP000029227"/>
    </source>
</evidence>
<dbReference type="STRING" id="754436.JCM19237_4220"/>
<dbReference type="PANTHER" id="PTHR31088">
    <property type="entry name" value="MEMBRANE-ASSOCIATED PROTEIN VIPP1, CHLOROPLASTIC"/>
    <property type="match status" value="1"/>
</dbReference>
<dbReference type="eggNOG" id="COG1842">
    <property type="taxonomic scope" value="Bacteria"/>
</dbReference>
<dbReference type="NCBIfam" id="TIGR02977">
    <property type="entry name" value="phageshock_pspA"/>
    <property type="match status" value="1"/>
</dbReference>
<feature type="coiled-coil region" evidence="2">
    <location>
        <begin position="47"/>
        <end position="74"/>
    </location>
</feature>
<evidence type="ECO:0000313" key="3">
    <source>
        <dbReference type="EMBL" id="GAL04854.1"/>
    </source>
</evidence>
<dbReference type="EMBL" id="BBMN01000005">
    <property type="protein sequence ID" value="GAL04854.1"/>
    <property type="molecule type" value="Genomic_DNA"/>
</dbReference>
<accession>A0A090QSP4</accession>
<comment type="similarity">
    <text evidence="1">Belongs to the PspA/Vipp/IM30 family.</text>
</comment>
<dbReference type="Pfam" id="PF04012">
    <property type="entry name" value="PspA_IM30"/>
    <property type="match status" value="1"/>
</dbReference>
<dbReference type="InterPro" id="IPR007157">
    <property type="entry name" value="PspA_VIPP1"/>
</dbReference>
<dbReference type="Proteomes" id="UP000029227">
    <property type="component" value="Unassembled WGS sequence"/>
</dbReference>
<protein>
    <submittedName>
        <fullName evidence="3">Phage shock protein A</fullName>
    </submittedName>
</protein>
<evidence type="ECO:0000256" key="1">
    <source>
        <dbReference type="ARBA" id="ARBA00043985"/>
    </source>
</evidence>